<evidence type="ECO:0000256" key="2">
    <source>
        <dbReference type="ARBA" id="ARBA00023315"/>
    </source>
</evidence>
<dbReference type="InterPro" id="IPR000182">
    <property type="entry name" value="GNAT_dom"/>
</dbReference>
<evidence type="ECO:0000313" key="5">
    <source>
        <dbReference type="Proteomes" id="UP001595692"/>
    </source>
</evidence>
<keyword evidence="1 4" id="KW-0808">Transferase</keyword>
<evidence type="ECO:0000313" key="4">
    <source>
        <dbReference type="EMBL" id="MFC3914159.1"/>
    </source>
</evidence>
<keyword evidence="2 4" id="KW-0012">Acyltransferase</keyword>
<accession>A0ABV8CPZ0</accession>
<comment type="caution">
    <text evidence="4">The sequence shown here is derived from an EMBL/GenBank/DDBJ whole genome shotgun (WGS) entry which is preliminary data.</text>
</comment>
<evidence type="ECO:0000259" key="3">
    <source>
        <dbReference type="PROSITE" id="PS51186"/>
    </source>
</evidence>
<feature type="domain" description="N-acetyltransferase" evidence="3">
    <location>
        <begin position="8"/>
        <end position="149"/>
    </location>
</feature>
<dbReference type="PANTHER" id="PTHR43800">
    <property type="entry name" value="PEPTIDYL-LYSINE N-ACETYLTRANSFERASE YJAB"/>
    <property type="match status" value="1"/>
</dbReference>
<dbReference type="GO" id="GO:0016746">
    <property type="term" value="F:acyltransferase activity"/>
    <property type="evidence" value="ECO:0007669"/>
    <property type="project" value="UniProtKB-KW"/>
</dbReference>
<protein>
    <submittedName>
        <fullName evidence="4">GNAT family N-acetyltransferase</fullName>
        <ecNumber evidence="4">2.3.-.-</ecNumber>
    </submittedName>
</protein>
<dbReference type="Proteomes" id="UP001595692">
    <property type="component" value="Unassembled WGS sequence"/>
</dbReference>
<proteinExistence type="predicted"/>
<keyword evidence="5" id="KW-1185">Reference proteome</keyword>
<dbReference type="PANTHER" id="PTHR43800:SF1">
    <property type="entry name" value="PEPTIDYL-LYSINE N-ACETYLTRANSFERASE YJAB"/>
    <property type="match status" value="1"/>
</dbReference>
<gene>
    <name evidence="4" type="ORF">ACFOSS_11845</name>
</gene>
<dbReference type="PROSITE" id="PS51186">
    <property type="entry name" value="GNAT"/>
    <property type="match status" value="1"/>
</dbReference>
<dbReference type="CDD" id="cd04301">
    <property type="entry name" value="NAT_SF"/>
    <property type="match status" value="1"/>
</dbReference>
<dbReference type="EMBL" id="JBHSAF010000014">
    <property type="protein sequence ID" value="MFC3914159.1"/>
    <property type="molecule type" value="Genomic_DNA"/>
</dbReference>
<evidence type="ECO:0000256" key="1">
    <source>
        <dbReference type="ARBA" id="ARBA00022679"/>
    </source>
</evidence>
<dbReference type="Gene3D" id="3.40.630.30">
    <property type="match status" value="1"/>
</dbReference>
<dbReference type="SUPFAM" id="SSF55729">
    <property type="entry name" value="Acyl-CoA N-acyltransferases (Nat)"/>
    <property type="match status" value="1"/>
</dbReference>
<organism evidence="4 5">
    <name type="scientific">Pseudaeromonas sharmana</name>
    <dbReference type="NCBI Taxonomy" id="328412"/>
    <lineage>
        <taxon>Bacteria</taxon>
        <taxon>Pseudomonadati</taxon>
        <taxon>Pseudomonadota</taxon>
        <taxon>Gammaproteobacteria</taxon>
        <taxon>Aeromonadales</taxon>
        <taxon>Aeromonadaceae</taxon>
        <taxon>Pseudaeromonas</taxon>
    </lineage>
</organism>
<reference evidence="5" key="1">
    <citation type="journal article" date="2019" name="Int. J. Syst. Evol. Microbiol.">
        <title>The Global Catalogue of Microorganisms (GCM) 10K type strain sequencing project: providing services to taxonomists for standard genome sequencing and annotation.</title>
        <authorList>
            <consortium name="The Broad Institute Genomics Platform"/>
            <consortium name="The Broad Institute Genome Sequencing Center for Infectious Disease"/>
            <person name="Wu L."/>
            <person name="Ma J."/>
        </authorList>
    </citation>
    <scope>NUCLEOTIDE SEQUENCE [LARGE SCALE GENOMIC DNA]</scope>
    <source>
        <strain evidence="5">CCUG 54939</strain>
    </source>
</reference>
<dbReference type="Pfam" id="PF13508">
    <property type="entry name" value="Acetyltransf_7"/>
    <property type="match status" value="1"/>
</dbReference>
<dbReference type="InterPro" id="IPR016181">
    <property type="entry name" value="Acyl_CoA_acyltransferase"/>
</dbReference>
<sequence length="149" mass="17093">MTSSSFPLAFRPATEQDIDWLLTLRQRCMGEHFAAQGLQPSQQEHLDRIRLRLDCGRVLLQDREPIGLFKLVTDTSVWELIQLQIAPEYQGGGLGSQLLAWTLAEADRAGRSVRLSVFKRNPAVRLYRRHGFKIDSQTPHTLEMIRRPV</sequence>
<name>A0ABV8CPZ0_9GAMM</name>
<dbReference type="EC" id="2.3.-.-" evidence="4"/>
<dbReference type="RefSeq" id="WP_377152747.1">
    <property type="nucleotide sequence ID" value="NZ_JBHSAF010000014.1"/>
</dbReference>